<evidence type="ECO:0000256" key="1">
    <source>
        <dbReference type="ARBA" id="ARBA00008518"/>
    </source>
</evidence>
<proteinExistence type="inferred from homology"/>
<evidence type="ECO:0000256" key="5">
    <source>
        <dbReference type="ARBA" id="ARBA00022833"/>
    </source>
</evidence>
<dbReference type="STRING" id="79923.A0A419Q1E6"/>
<dbReference type="CDD" id="cd16579">
    <property type="entry name" value="RING-HC_PML_C-V"/>
    <property type="match status" value="1"/>
</dbReference>
<keyword evidence="3" id="KW-0677">Repeat</keyword>
<dbReference type="PANTHER" id="PTHR25462">
    <property type="entry name" value="BONUS, ISOFORM C-RELATED"/>
    <property type="match status" value="1"/>
</dbReference>
<keyword evidence="8" id="KW-1185">Reference proteome</keyword>
<dbReference type="SMART" id="SM00557">
    <property type="entry name" value="IG_FLMN"/>
    <property type="match status" value="1"/>
</dbReference>
<dbReference type="PANTHER" id="PTHR25462:SF285">
    <property type="entry name" value="RING-TYPE DOMAIN-CONTAINING PROTEIN"/>
    <property type="match status" value="1"/>
</dbReference>
<dbReference type="InterPro" id="IPR015943">
    <property type="entry name" value="WD40/YVTN_repeat-like_dom_sf"/>
</dbReference>
<dbReference type="PROSITE" id="PS50194">
    <property type="entry name" value="FILAMIN_REPEAT"/>
    <property type="match status" value="1"/>
</dbReference>
<dbReference type="GO" id="GO:0061630">
    <property type="term" value="F:ubiquitin protein ligase activity"/>
    <property type="evidence" value="ECO:0007669"/>
    <property type="project" value="TreeGrafter"/>
</dbReference>
<organism evidence="7 8">
    <name type="scientific">Clonorchis sinensis</name>
    <name type="common">Chinese liver fluke</name>
    <dbReference type="NCBI Taxonomy" id="79923"/>
    <lineage>
        <taxon>Eukaryota</taxon>
        <taxon>Metazoa</taxon>
        <taxon>Spiralia</taxon>
        <taxon>Lophotrochozoa</taxon>
        <taxon>Platyhelminthes</taxon>
        <taxon>Trematoda</taxon>
        <taxon>Digenea</taxon>
        <taxon>Opisthorchiida</taxon>
        <taxon>Opisthorchiata</taxon>
        <taxon>Opisthorchiidae</taxon>
        <taxon>Clonorchis</taxon>
    </lineage>
</organism>
<keyword evidence="5" id="KW-0862">Zinc</keyword>
<accession>A0A419Q1E6</accession>
<dbReference type="PROSITE" id="PS50089">
    <property type="entry name" value="ZF_RING_2"/>
    <property type="match status" value="1"/>
</dbReference>
<dbReference type="InParanoid" id="A0A419Q1E6"/>
<dbReference type="Gene3D" id="2.130.10.10">
    <property type="entry name" value="YVTN repeat-like/Quinoprotein amine dehydrogenase"/>
    <property type="match status" value="1"/>
</dbReference>
<dbReference type="SUPFAM" id="SSF101898">
    <property type="entry name" value="NHL repeat"/>
    <property type="match status" value="1"/>
</dbReference>
<dbReference type="SUPFAM" id="SSF81296">
    <property type="entry name" value="E set domains"/>
    <property type="match status" value="1"/>
</dbReference>
<comment type="similarity">
    <text evidence="1">Belongs to the TRIM/RBCC family.</text>
</comment>
<reference evidence="7 8" key="1">
    <citation type="journal article" date="2018" name="Biotechnol. Adv.">
        <title>Improved genomic resources and new bioinformatic workflow for the carcinogenic parasite Clonorchis sinensis: Biotechnological implications.</title>
        <authorList>
            <person name="Wang D."/>
            <person name="Korhonen P.K."/>
            <person name="Gasser R.B."/>
            <person name="Young N.D."/>
        </authorList>
    </citation>
    <scope>NUCLEOTIDE SEQUENCE [LARGE SCALE GENOMIC DNA]</scope>
    <source>
        <strain evidence="7">Cs-k2</strain>
    </source>
</reference>
<feature type="region of interest" description="Disordered" evidence="6">
    <location>
        <begin position="675"/>
        <end position="713"/>
    </location>
</feature>
<evidence type="ECO:0000313" key="8">
    <source>
        <dbReference type="Proteomes" id="UP000286415"/>
    </source>
</evidence>
<name>A0A419Q1E6_CLOSI</name>
<dbReference type="SMART" id="SM00184">
    <property type="entry name" value="RING"/>
    <property type="match status" value="1"/>
</dbReference>
<dbReference type="Gene3D" id="3.30.40.10">
    <property type="entry name" value="Zinc/RING finger domain, C3HC4 (zinc finger)"/>
    <property type="match status" value="1"/>
</dbReference>
<dbReference type="PROSITE" id="PS00518">
    <property type="entry name" value="ZF_RING_1"/>
    <property type="match status" value="1"/>
</dbReference>
<dbReference type="InterPro" id="IPR047153">
    <property type="entry name" value="TRIM45/56/19-like"/>
</dbReference>
<dbReference type="Gene3D" id="3.30.160.60">
    <property type="entry name" value="Classic Zinc Finger"/>
    <property type="match status" value="1"/>
</dbReference>
<reference evidence="7 8" key="2">
    <citation type="journal article" date="2021" name="Genomics">
        <title>High-quality reference genome for Clonorchis sinensis.</title>
        <authorList>
            <person name="Young N.D."/>
            <person name="Stroehlein A.J."/>
            <person name="Kinkar L."/>
            <person name="Wang T."/>
            <person name="Sohn W.M."/>
            <person name="Chang B.C.H."/>
            <person name="Kaur P."/>
            <person name="Weisz D."/>
            <person name="Dudchenko O."/>
            <person name="Aiden E.L."/>
            <person name="Korhonen P.K."/>
            <person name="Gasser R.B."/>
        </authorList>
    </citation>
    <scope>NUCLEOTIDE SEQUENCE [LARGE SCALE GENOMIC DNA]</scope>
    <source>
        <strain evidence="7">Cs-k2</strain>
    </source>
</reference>
<dbReference type="InterPro" id="IPR014756">
    <property type="entry name" value="Ig_E-set"/>
</dbReference>
<evidence type="ECO:0000256" key="6">
    <source>
        <dbReference type="SAM" id="MobiDB-lite"/>
    </source>
</evidence>
<dbReference type="GO" id="GO:0008270">
    <property type="term" value="F:zinc ion binding"/>
    <property type="evidence" value="ECO:0007669"/>
    <property type="project" value="UniProtKB-KW"/>
</dbReference>
<evidence type="ECO:0000256" key="2">
    <source>
        <dbReference type="ARBA" id="ARBA00022723"/>
    </source>
</evidence>
<dbReference type="InterPro" id="IPR013783">
    <property type="entry name" value="Ig-like_fold"/>
</dbReference>
<feature type="region of interest" description="Disordered" evidence="6">
    <location>
        <begin position="885"/>
        <end position="912"/>
    </location>
</feature>
<dbReference type="InterPro" id="IPR001841">
    <property type="entry name" value="Znf_RING"/>
</dbReference>
<keyword evidence="4" id="KW-0863">Zinc-finger</keyword>
<dbReference type="SUPFAM" id="SSF57850">
    <property type="entry name" value="RING/U-box"/>
    <property type="match status" value="1"/>
</dbReference>
<dbReference type="AlphaFoldDB" id="A0A419Q1E6"/>
<feature type="compositionally biased region" description="Low complexity" evidence="6">
    <location>
        <begin position="679"/>
        <end position="689"/>
    </location>
</feature>
<dbReference type="InterPro" id="IPR013083">
    <property type="entry name" value="Znf_RING/FYVE/PHD"/>
</dbReference>
<dbReference type="InterPro" id="IPR001298">
    <property type="entry name" value="Filamin/ABP280_rpt"/>
</dbReference>
<evidence type="ECO:0000256" key="3">
    <source>
        <dbReference type="ARBA" id="ARBA00022737"/>
    </source>
</evidence>
<dbReference type="OrthoDB" id="252722at2759"/>
<dbReference type="Proteomes" id="UP000286415">
    <property type="component" value="Unassembled WGS sequence"/>
</dbReference>
<comment type="caution">
    <text evidence="7">The sequence shown here is derived from an EMBL/GenBank/DDBJ whole genome shotgun (WGS) entry which is preliminary data.</text>
</comment>
<dbReference type="GO" id="GO:0005654">
    <property type="term" value="C:nucleoplasm"/>
    <property type="evidence" value="ECO:0007669"/>
    <property type="project" value="TreeGrafter"/>
</dbReference>
<dbReference type="InterPro" id="IPR017907">
    <property type="entry name" value="Znf_RING_CS"/>
</dbReference>
<dbReference type="InterPro" id="IPR017868">
    <property type="entry name" value="Filamin/ABP280_repeat-like"/>
</dbReference>
<dbReference type="EMBL" id="NIRI02000042">
    <property type="protein sequence ID" value="KAG5450484.1"/>
    <property type="molecule type" value="Genomic_DNA"/>
</dbReference>
<evidence type="ECO:0000256" key="4">
    <source>
        <dbReference type="ARBA" id="ARBA00022771"/>
    </source>
</evidence>
<dbReference type="SUPFAM" id="SSF57845">
    <property type="entry name" value="B-box zinc-binding domain"/>
    <property type="match status" value="1"/>
</dbReference>
<sequence length="969" mass="104955">MTDVSTAPMTDMASRLVETVMINVDDFADSFLTCGTCFTGYDTCERAAKLLPCSHTVCRSCLDRILETQSQATSLRCPICREDIPVPAGGASSFPPAFIVNQLLDLLATQRRDVVPKCRIHPNQELLFCETCDVVFCTECRGRSHAAHSSGCESLSDCDTANVPLCLSNEHSGVGTPTTSGTSALNHNVISFNVAIKRCTEIMLYKMHLCIQELDRAQSAVSAELDRLSINKSLCVESINSKFSEIIALVERRQAELLDTVSRLANDKHRALVDQLALIESEREAIRRECNSLKGILDVRSISKAISYLNDKLDTVTSLTEPRENAFLHYQDCMLSRGLRRGQRQRNVLTSSTSQPPTAQPMLQISDRVPNTTGELCAVSSSPVLRQNTDTSSNSTGSNLIDIARCLAAFGRILVSTTYPALCTAHLPSQLVTYLIAKASIQAVDYYGRPQSTGGTDPIDIVLTDPEGRSVPTELFDMGDGSYELLIRPVTAGLHQLSVQILSRPIRGSPFQLSVRRAQQRSWCFTEGSDGRGLIQPFAVAYGPYPRTNGECSSDSTCFIYLLDTGNSRLLVINPDTGALHTTLVGAPLVGQAATGIAWSPEGLWIVNWRSKRVYLLDPWTDKVVQSIHSSLFIEPTSTCRCPLTGSLYVADNGAGCVFLCNPVTGSTRPFVGVGVQASSSNEPSPSGSLTTSRTAEQSGDRSPHSASTLFSPEPRNFRRITGLCATDSGELVLSTGSTIRVFSKDGVQINLLTPPIVRTENAPSMGRTTMPAPRAVSEVTYFERSPVGSTLTLNTGSSRDARFSLNTGPLGVDRCSLSGLPPAQSNTAFSPRGQFGGVFAARPPLSEDDFPSDRLGVCLLASYSDRRRSGVVVWPQSAWCSVRNESSSPRSQRSVQLSTSPTPNLSDRQSCDSPNCVDFPRPVDCCPPYLIEAEPGLRRLAGLVALADSRQLVVVDQGAQSLCRLRYA</sequence>
<dbReference type="Pfam" id="PF13639">
    <property type="entry name" value="zf-RING_2"/>
    <property type="match status" value="1"/>
</dbReference>
<gene>
    <name evidence="7" type="ORF">CSKR_112691</name>
</gene>
<dbReference type="Pfam" id="PF00630">
    <property type="entry name" value="Filamin"/>
    <property type="match status" value="1"/>
</dbReference>
<dbReference type="Gene3D" id="2.60.40.10">
    <property type="entry name" value="Immunoglobulins"/>
    <property type="match status" value="1"/>
</dbReference>
<evidence type="ECO:0000313" key="7">
    <source>
        <dbReference type="EMBL" id="KAG5450484.1"/>
    </source>
</evidence>
<keyword evidence="2" id="KW-0479">Metal-binding</keyword>
<protein>
    <submittedName>
        <fullName evidence="7">Tripartite motif-containing protein 3</fullName>
    </submittedName>
</protein>